<feature type="domain" description="D-alanyl-D-alanine carboxypeptidase-like core" evidence="2">
    <location>
        <begin position="170"/>
        <end position="275"/>
    </location>
</feature>
<reference evidence="3 4" key="1">
    <citation type="submission" date="2009-06" db="EMBL/GenBank/DDBJ databases">
        <title>Complete sequence of Desulfovibrio salexigens DSM 2638.</title>
        <authorList>
            <consortium name="US DOE Joint Genome Institute"/>
            <person name="Lucas S."/>
            <person name="Copeland A."/>
            <person name="Lapidus A."/>
            <person name="Glavina del Rio T."/>
            <person name="Tice H."/>
            <person name="Bruce D."/>
            <person name="Goodwin L."/>
            <person name="Pitluck S."/>
            <person name="Munk A.C."/>
            <person name="Brettin T."/>
            <person name="Detter J.C."/>
            <person name="Han C."/>
            <person name="Tapia R."/>
            <person name="Larimer F."/>
            <person name="Land M."/>
            <person name="Hauser L."/>
            <person name="Kyrpides N."/>
            <person name="Anderson I."/>
            <person name="Wall J.D."/>
            <person name="Arkin A.P."/>
            <person name="Dehal P."/>
            <person name="Chivian D."/>
            <person name="Giles B."/>
            <person name="Hazen T.C."/>
        </authorList>
    </citation>
    <scope>NUCLEOTIDE SEQUENCE [LARGE SCALE GENOMIC DNA]</scope>
    <source>
        <strain evidence="4">ATCC 14822 / DSM 2638 / NCIMB 8403 / VKM B-1763</strain>
    </source>
</reference>
<sequence>MNRRAFLKSILSISAGAGLCGFSSFAGAQEITRPVEEKDLKDYLHRMANFDTPQPGDIILKDKDLKLLKSSLSRLRRVQRTVGFGNFCVLDFDDTLKFGRNYSSIGSFSKQEQEFLDKTFHFDAHNYGFFGEKPVEKLTTTISRKDLVKVPRTGNFLYRGDPYNKYLKIRKELGNNVYLTSGVRGVAKQFILFLAKAEANGGNLSLASRSLAPPGYSYHGVGDFDVGEKGLGAANFSALFAETGTCIKLREYGYLQLRYPENNLLGVRFEPWHIKV</sequence>
<dbReference type="KEGG" id="dsa:Desal_3582"/>
<dbReference type="STRING" id="526222.Desal_3582"/>
<keyword evidence="3" id="KW-0645">Protease</keyword>
<dbReference type="HOGENOM" id="CLU_068880_0_0_7"/>
<dbReference type="InterPro" id="IPR009045">
    <property type="entry name" value="Zn_M74/Hedgehog-like"/>
</dbReference>
<keyword evidence="1" id="KW-0732">Signal</keyword>
<dbReference type="Gene3D" id="3.30.1380.10">
    <property type="match status" value="1"/>
</dbReference>
<proteinExistence type="predicted"/>
<protein>
    <submittedName>
        <fullName evidence="3">Peptidase M15B and M15C DD-carboxypeptidase VanY/endolysin</fullName>
    </submittedName>
</protein>
<dbReference type="PANTHER" id="PTHR34385">
    <property type="entry name" value="D-ALANYL-D-ALANINE CARBOXYPEPTIDASE"/>
    <property type="match status" value="1"/>
</dbReference>
<dbReference type="eggNOG" id="COG1876">
    <property type="taxonomic scope" value="Bacteria"/>
</dbReference>
<keyword evidence="4" id="KW-1185">Reference proteome</keyword>
<evidence type="ECO:0000313" key="3">
    <source>
        <dbReference type="EMBL" id="ACS81628.1"/>
    </source>
</evidence>
<dbReference type="GO" id="GO:0004180">
    <property type="term" value="F:carboxypeptidase activity"/>
    <property type="evidence" value="ECO:0007669"/>
    <property type="project" value="UniProtKB-KW"/>
</dbReference>
<dbReference type="Proteomes" id="UP000002601">
    <property type="component" value="Chromosome"/>
</dbReference>
<keyword evidence="3" id="KW-0378">Hydrolase</keyword>
<gene>
    <name evidence="3" type="ordered locus">Desal_3582</name>
</gene>
<dbReference type="OrthoDB" id="5413878at2"/>
<dbReference type="RefSeq" id="WP_015853444.1">
    <property type="nucleotide sequence ID" value="NC_012881.1"/>
</dbReference>
<dbReference type="InterPro" id="IPR003709">
    <property type="entry name" value="VanY-like_core_dom"/>
</dbReference>
<dbReference type="AlphaFoldDB" id="C6BTE7"/>
<feature type="chain" id="PRO_5002962780" evidence="1">
    <location>
        <begin position="29"/>
        <end position="276"/>
    </location>
</feature>
<dbReference type="CDD" id="cd14814">
    <property type="entry name" value="Peptidase_M15"/>
    <property type="match status" value="1"/>
</dbReference>
<feature type="signal peptide" evidence="1">
    <location>
        <begin position="1"/>
        <end position="28"/>
    </location>
</feature>
<dbReference type="SUPFAM" id="SSF55166">
    <property type="entry name" value="Hedgehog/DD-peptidase"/>
    <property type="match status" value="1"/>
</dbReference>
<accession>C6BTE7</accession>
<evidence type="ECO:0000259" key="2">
    <source>
        <dbReference type="Pfam" id="PF02557"/>
    </source>
</evidence>
<evidence type="ECO:0000313" key="4">
    <source>
        <dbReference type="Proteomes" id="UP000002601"/>
    </source>
</evidence>
<dbReference type="EMBL" id="CP001649">
    <property type="protein sequence ID" value="ACS81628.1"/>
    <property type="molecule type" value="Genomic_DNA"/>
</dbReference>
<dbReference type="GO" id="GO:0006508">
    <property type="term" value="P:proteolysis"/>
    <property type="evidence" value="ECO:0007669"/>
    <property type="project" value="InterPro"/>
</dbReference>
<dbReference type="Pfam" id="PF02557">
    <property type="entry name" value="VanY"/>
    <property type="match status" value="1"/>
</dbReference>
<keyword evidence="3" id="KW-0121">Carboxypeptidase</keyword>
<dbReference type="PANTHER" id="PTHR34385:SF1">
    <property type="entry name" value="PEPTIDOGLYCAN L-ALANYL-D-GLUTAMATE ENDOPEPTIDASE CWLK"/>
    <property type="match status" value="1"/>
</dbReference>
<evidence type="ECO:0000256" key="1">
    <source>
        <dbReference type="SAM" id="SignalP"/>
    </source>
</evidence>
<name>C6BTE7_MARSD</name>
<organism evidence="3 4">
    <name type="scientific">Maridesulfovibrio salexigens (strain ATCC 14822 / DSM 2638 / NCIMB 8403 / VKM B-1763)</name>
    <name type="common">Desulfovibrio salexigens</name>
    <dbReference type="NCBI Taxonomy" id="526222"/>
    <lineage>
        <taxon>Bacteria</taxon>
        <taxon>Pseudomonadati</taxon>
        <taxon>Thermodesulfobacteriota</taxon>
        <taxon>Desulfovibrionia</taxon>
        <taxon>Desulfovibrionales</taxon>
        <taxon>Desulfovibrionaceae</taxon>
        <taxon>Maridesulfovibrio</taxon>
    </lineage>
</organism>
<dbReference type="InterPro" id="IPR052179">
    <property type="entry name" value="DD-CPase-like"/>
</dbReference>